<reference evidence="1" key="1">
    <citation type="submission" date="2020-09" db="EMBL/GenBank/DDBJ databases">
        <title>Genome-Enabled Discovery of Anthraquinone Biosynthesis in Senna tora.</title>
        <authorList>
            <person name="Kang S.-H."/>
            <person name="Pandey R.P."/>
            <person name="Lee C.-M."/>
            <person name="Sim J.-S."/>
            <person name="Jeong J.-T."/>
            <person name="Choi B.-S."/>
            <person name="Jung M."/>
            <person name="Ginzburg D."/>
            <person name="Zhao K."/>
            <person name="Won S.Y."/>
            <person name="Oh T.-J."/>
            <person name="Yu Y."/>
            <person name="Kim N.-H."/>
            <person name="Lee O.R."/>
            <person name="Lee T.-H."/>
            <person name="Bashyal P."/>
            <person name="Kim T.-S."/>
            <person name="Lee W.-H."/>
            <person name="Kawkins C."/>
            <person name="Kim C.-K."/>
            <person name="Kim J.S."/>
            <person name="Ahn B.O."/>
            <person name="Rhee S.Y."/>
            <person name="Sohng J.K."/>
        </authorList>
    </citation>
    <scope>NUCLEOTIDE SEQUENCE</scope>
    <source>
        <tissue evidence="1">Leaf</tissue>
    </source>
</reference>
<comment type="caution">
    <text evidence="1">The sequence shown here is derived from an EMBL/GenBank/DDBJ whole genome shotgun (WGS) entry which is preliminary data.</text>
</comment>
<evidence type="ECO:0000313" key="1">
    <source>
        <dbReference type="EMBL" id="KAF7831509.1"/>
    </source>
</evidence>
<gene>
    <name evidence="1" type="ORF">G2W53_013842</name>
</gene>
<dbReference type="Proteomes" id="UP000634136">
    <property type="component" value="Unassembled WGS sequence"/>
</dbReference>
<proteinExistence type="predicted"/>
<dbReference type="EMBL" id="JAAIUW010000005">
    <property type="protein sequence ID" value="KAF7831509.1"/>
    <property type="molecule type" value="Genomic_DNA"/>
</dbReference>
<dbReference type="AlphaFoldDB" id="A0A834U4R8"/>
<keyword evidence="2" id="KW-1185">Reference proteome</keyword>
<organism evidence="1 2">
    <name type="scientific">Senna tora</name>
    <dbReference type="NCBI Taxonomy" id="362788"/>
    <lineage>
        <taxon>Eukaryota</taxon>
        <taxon>Viridiplantae</taxon>
        <taxon>Streptophyta</taxon>
        <taxon>Embryophyta</taxon>
        <taxon>Tracheophyta</taxon>
        <taxon>Spermatophyta</taxon>
        <taxon>Magnoliopsida</taxon>
        <taxon>eudicotyledons</taxon>
        <taxon>Gunneridae</taxon>
        <taxon>Pentapetalae</taxon>
        <taxon>rosids</taxon>
        <taxon>fabids</taxon>
        <taxon>Fabales</taxon>
        <taxon>Fabaceae</taxon>
        <taxon>Caesalpinioideae</taxon>
        <taxon>Cassia clade</taxon>
        <taxon>Senna</taxon>
    </lineage>
</organism>
<accession>A0A834U4R8</accession>
<sequence>MEREKLTEGDVLELEAEEAAAQKGANHQVVSTILLDKEDGKDFGGQGVG</sequence>
<evidence type="ECO:0000313" key="2">
    <source>
        <dbReference type="Proteomes" id="UP000634136"/>
    </source>
</evidence>
<name>A0A834U4R8_9FABA</name>
<protein>
    <submittedName>
        <fullName evidence="1">Uncharacterized protein</fullName>
    </submittedName>
</protein>